<organism evidence="2 3">
    <name type="scientific">Lentinus brumalis</name>
    <dbReference type="NCBI Taxonomy" id="2498619"/>
    <lineage>
        <taxon>Eukaryota</taxon>
        <taxon>Fungi</taxon>
        <taxon>Dikarya</taxon>
        <taxon>Basidiomycota</taxon>
        <taxon>Agaricomycotina</taxon>
        <taxon>Agaricomycetes</taxon>
        <taxon>Polyporales</taxon>
        <taxon>Polyporaceae</taxon>
        <taxon>Lentinus</taxon>
    </lineage>
</organism>
<dbReference type="EMBL" id="KZ857381">
    <property type="protein sequence ID" value="RDX55799.1"/>
    <property type="molecule type" value="Genomic_DNA"/>
</dbReference>
<proteinExistence type="predicted"/>
<feature type="region of interest" description="Disordered" evidence="1">
    <location>
        <begin position="1"/>
        <end position="54"/>
    </location>
</feature>
<evidence type="ECO:0000256" key="1">
    <source>
        <dbReference type="SAM" id="MobiDB-lite"/>
    </source>
</evidence>
<feature type="region of interest" description="Disordered" evidence="1">
    <location>
        <begin position="182"/>
        <end position="205"/>
    </location>
</feature>
<evidence type="ECO:0000313" key="3">
    <source>
        <dbReference type="Proteomes" id="UP000256964"/>
    </source>
</evidence>
<keyword evidence="3" id="KW-1185">Reference proteome</keyword>
<feature type="compositionally biased region" description="Acidic residues" evidence="1">
    <location>
        <begin position="41"/>
        <end position="52"/>
    </location>
</feature>
<evidence type="ECO:0000313" key="2">
    <source>
        <dbReference type="EMBL" id="RDX55799.1"/>
    </source>
</evidence>
<sequence length="219" mass="23375">MVKDGAANDEEATADDGVAAAVDDAESGAAGGARPNVTLEDTPEDMALEATDDVAANELCAPPVVDDGKLEALSDSDSDDTDRLTLVPAGASQLSRPCAMECRRATPNGQPPRYALCGTERRRTRTRCKQKRVVEGGQMDWPRQLAVCPACKYVRQAIRLQSATPSSPVPCRMYMEERGASRTSCHDGSATAATSTDGQRPSERGSKLQIALWRILLPL</sequence>
<gene>
    <name evidence="2" type="ORF">OH76DRAFT_569917</name>
</gene>
<dbReference type="Proteomes" id="UP000256964">
    <property type="component" value="Unassembled WGS sequence"/>
</dbReference>
<reference evidence="2 3" key="1">
    <citation type="journal article" date="2018" name="Biotechnol. Biofuels">
        <title>Integrative visual omics of the white-rot fungus Polyporus brumalis exposes the biotechnological potential of its oxidative enzymes for delignifying raw plant biomass.</title>
        <authorList>
            <person name="Miyauchi S."/>
            <person name="Rancon A."/>
            <person name="Drula E."/>
            <person name="Hage H."/>
            <person name="Chaduli D."/>
            <person name="Favel A."/>
            <person name="Grisel S."/>
            <person name="Henrissat B."/>
            <person name="Herpoel-Gimbert I."/>
            <person name="Ruiz-Duenas F.J."/>
            <person name="Chevret D."/>
            <person name="Hainaut M."/>
            <person name="Lin J."/>
            <person name="Wang M."/>
            <person name="Pangilinan J."/>
            <person name="Lipzen A."/>
            <person name="Lesage-Meessen L."/>
            <person name="Navarro D."/>
            <person name="Riley R."/>
            <person name="Grigoriev I.V."/>
            <person name="Zhou S."/>
            <person name="Raouche S."/>
            <person name="Rosso M.N."/>
        </authorList>
    </citation>
    <scope>NUCLEOTIDE SEQUENCE [LARGE SCALE GENOMIC DNA]</scope>
    <source>
        <strain evidence="2 3">BRFM 1820</strain>
    </source>
</reference>
<accession>A0A371DTD5</accession>
<dbReference type="AlphaFoldDB" id="A0A371DTD5"/>
<name>A0A371DTD5_9APHY</name>
<protein>
    <submittedName>
        <fullName evidence="2">Uncharacterized protein</fullName>
    </submittedName>
</protein>